<dbReference type="Proteomes" id="UP000324222">
    <property type="component" value="Unassembled WGS sequence"/>
</dbReference>
<gene>
    <name evidence="1" type="ORF">E2C01_060370</name>
</gene>
<dbReference type="AlphaFoldDB" id="A0A5B7HBV4"/>
<evidence type="ECO:0000313" key="2">
    <source>
        <dbReference type="Proteomes" id="UP000324222"/>
    </source>
</evidence>
<evidence type="ECO:0000313" key="1">
    <source>
        <dbReference type="EMBL" id="MPC66224.1"/>
    </source>
</evidence>
<accession>A0A5B7HBV4</accession>
<organism evidence="1 2">
    <name type="scientific">Portunus trituberculatus</name>
    <name type="common">Swimming crab</name>
    <name type="synonym">Neptunus trituberculatus</name>
    <dbReference type="NCBI Taxonomy" id="210409"/>
    <lineage>
        <taxon>Eukaryota</taxon>
        <taxon>Metazoa</taxon>
        <taxon>Ecdysozoa</taxon>
        <taxon>Arthropoda</taxon>
        <taxon>Crustacea</taxon>
        <taxon>Multicrustacea</taxon>
        <taxon>Malacostraca</taxon>
        <taxon>Eumalacostraca</taxon>
        <taxon>Eucarida</taxon>
        <taxon>Decapoda</taxon>
        <taxon>Pleocyemata</taxon>
        <taxon>Brachyura</taxon>
        <taxon>Eubrachyura</taxon>
        <taxon>Portunoidea</taxon>
        <taxon>Portunidae</taxon>
        <taxon>Portuninae</taxon>
        <taxon>Portunus</taxon>
    </lineage>
</organism>
<name>A0A5B7HBV4_PORTR</name>
<protein>
    <submittedName>
        <fullName evidence="1">Uncharacterized protein</fullName>
    </submittedName>
</protein>
<keyword evidence="2" id="KW-1185">Reference proteome</keyword>
<reference evidence="1 2" key="1">
    <citation type="submission" date="2019-05" db="EMBL/GenBank/DDBJ databases">
        <title>Another draft genome of Portunus trituberculatus and its Hox gene families provides insights of decapod evolution.</title>
        <authorList>
            <person name="Jeong J.-H."/>
            <person name="Song I."/>
            <person name="Kim S."/>
            <person name="Choi T."/>
            <person name="Kim D."/>
            <person name="Ryu S."/>
            <person name="Kim W."/>
        </authorList>
    </citation>
    <scope>NUCLEOTIDE SEQUENCE [LARGE SCALE GENOMIC DNA]</scope>
    <source>
        <tissue evidence="1">Muscle</tissue>
    </source>
</reference>
<sequence length="81" mass="9763">MCMTRVVVEKRRCGRRCRRWWRAATWIPLTAAPPPTWVCCIPMWTIPSCPPFCRMWEFLRWASMRRISCRNWRPLCPSCCG</sequence>
<dbReference type="EMBL" id="VSRR010024477">
    <property type="protein sequence ID" value="MPC66224.1"/>
    <property type="molecule type" value="Genomic_DNA"/>
</dbReference>
<proteinExistence type="predicted"/>
<comment type="caution">
    <text evidence="1">The sequence shown here is derived from an EMBL/GenBank/DDBJ whole genome shotgun (WGS) entry which is preliminary data.</text>
</comment>